<feature type="compositionally biased region" description="Acidic residues" evidence="6">
    <location>
        <begin position="563"/>
        <end position="595"/>
    </location>
</feature>
<dbReference type="PANTHER" id="PTHR22807:SF4">
    <property type="entry name" value="28S RRNA (CYTOSINE-C(5))-METHYLTRANSFERASE"/>
    <property type="match status" value="1"/>
</dbReference>
<feature type="compositionally biased region" description="Basic and acidic residues" evidence="6">
    <location>
        <begin position="356"/>
        <end position="375"/>
    </location>
</feature>
<feature type="compositionally biased region" description="Basic and acidic residues" evidence="6">
    <location>
        <begin position="651"/>
        <end position="662"/>
    </location>
</feature>
<dbReference type="SUPFAM" id="SSF53335">
    <property type="entry name" value="S-adenosyl-L-methionine-dependent methyltransferases"/>
    <property type="match status" value="1"/>
</dbReference>
<dbReference type="VEuPathDB" id="FungiDB:CCM_02382"/>
<keyword evidence="2 5" id="KW-0808">Transferase</keyword>
<dbReference type="Gene3D" id="3.30.70.1170">
    <property type="entry name" value="Sun protein, domain 3"/>
    <property type="match status" value="1"/>
</dbReference>
<dbReference type="InterPro" id="IPR048889">
    <property type="entry name" value="NSUN5_RCM1_N"/>
</dbReference>
<keyword evidence="4 5" id="KW-0694">RNA-binding</keyword>
<evidence type="ECO:0000256" key="1">
    <source>
        <dbReference type="ARBA" id="ARBA00022603"/>
    </source>
</evidence>
<proteinExistence type="inferred from homology"/>
<dbReference type="Pfam" id="PF21148">
    <property type="entry name" value="NSUN5_fdxn-like"/>
    <property type="match status" value="1"/>
</dbReference>
<feature type="binding site" evidence="5">
    <location>
        <begin position="244"/>
        <end position="250"/>
    </location>
    <ligand>
        <name>S-adenosyl-L-methionine</name>
        <dbReference type="ChEBI" id="CHEBI:59789"/>
    </ligand>
</feature>
<dbReference type="InterPro" id="IPR023267">
    <property type="entry name" value="RCMT"/>
</dbReference>
<dbReference type="FunFam" id="3.30.70.1170:FF:000006">
    <property type="entry name" value="NOL1/NOP2/Sun domain family protein"/>
    <property type="match status" value="1"/>
</dbReference>
<dbReference type="PROSITE" id="PS51686">
    <property type="entry name" value="SAM_MT_RSMB_NOP"/>
    <property type="match status" value="1"/>
</dbReference>
<feature type="binding site" evidence="5">
    <location>
        <position position="277"/>
    </location>
    <ligand>
        <name>S-adenosyl-L-methionine</name>
        <dbReference type="ChEBI" id="CHEBI:59789"/>
    </ligand>
</feature>
<gene>
    <name evidence="8" type="ORF">A9K55_006538</name>
</gene>
<evidence type="ECO:0000259" key="7">
    <source>
        <dbReference type="PROSITE" id="PS51686"/>
    </source>
</evidence>
<evidence type="ECO:0000256" key="4">
    <source>
        <dbReference type="ARBA" id="ARBA00022884"/>
    </source>
</evidence>
<dbReference type="PANTHER" id="PTHR22807">
    <property type="entry name" value="NOP2 YEAST -RELATED NOL1/NOP2/FMU SUN DOMAIN-CONTAINING"/>
    <property type="match status" value="1"/>
</dbReference>
<dbReference type="GO" id="GO:0003723">
    <property type="term" value="F:RNA binding"/>
    <property type="evidence" value="ECO:0007669"/>
    <property type="project" value="UniProtKB-UniRule"/>
</dbReference>
<keyword evidence="1 5" id="KW-0489">Methyltransferase</keyword>
<dbReference type="InterPro" id="IPR001678">
    <property type="entry name" value="MeTrfase_RsmB-F_NOP2_dom"/>
</dbReference>
<feature type="region of interest" description="Disordered" evidence="6">
    <location>
        <begin position="549"/>
        <end position="677"/>
    </location>
</feature>
<dbReference type="Pfam" id="PF01189">
    <property type="entry name" value="Methyltr_RsmB-F"/>
    <property type="match status" value="1"/>
</dbReference>
<feature type="binding site" evidence="5">
    <location>
        <position position="326"/>
    </location>
    <ligand>
        <name>S-adenosyl-L-methionine</name>
        <dbReference type="ChEBI" id="CHEBI:59789"/>
    </ligand>
</feature>
<evidence type="ECO:0000313" key="9">
    <source>
        <dbReference type="Proteomes" id="UP000323067"/>
    </source>
</evidence>
<sequence>MSLYHEAAEILVASSTEGGSLKSRIFGRRNIKSTPGQLYALVFETSKWSLVLKEVIDASEILSIEKKLTPILSLLLAHDLLLAKGGVALPKTHGLRVTIEKHKARLTSELTRARLRRKAPTMEALKEQVDRAAAGEEAQIPRWVRINSIKTTIEDQLKTTFKGYDQVTTIQEVLAPSTTPTGVKQRRILIDPHIPNLVAITHGIDLSKTEAYLSGKIIFQDKASCFPAYLLDPLPEDGDIVDGCAAPGNKTTHLAAICHARRPDFETSDAQKIFAFEKDKRRSQTLTKMVKIAGSQGWTRVGFGQDFCQVDPTGTQFAKVGALLLDPSCSGSGIVGRDTMPELHVPEASPALASGKMDKAKGKATDGKEELSKKRKLDDIEAHQNSVMIDDEGNETVVDSEKDLEARLQALSGFQLKILLHALTFPAAKKVTYSTCSIHSQENEDVVMKVLGSDVAQRRGWRIMKRSEQIRGMRDWPVRGLSESCGGDSEVADACIRSYKGDGHGVMGFFVAGFVRDGSQDEETDPDGPYLRDESGLIMRDMTGMPYLKKTGRPVALLPRDESEAEDEDEDEDDDEDEDEDEDEEEEAAEMDPDESYVRDKAGRILRDDDGMPFLKRKSQPGDLVVVRESDEEDEDSGEDEDEEEESQDTDSSRDGGEHDDDKDGNEDTEDWSGFDD</sequence>
<dbReference type="Gene3D" id="3.40.50.150">
    <property type="entry name" value="Vaccinia Virus protein VP39"/>
    <property type="match status" value="1"/>
</dbReference>
<organism evidence="8 9">
    <name type="scientific">Cordyceps militaris</name>
    <name type="common">Caterpillar fungus</name>
    <name type="synonym">Clavaria militaris</name>
    <dbReference type="NCBI Taxonomy" id="73501"/>
    <lineage>
        <taxon>Eukaryota</taxon>
        <taxon>Fungi</taxon>
        <taxon>Dikarya</taxon>
        <taxon>Ascomycota</taxon>
        <taxon>Pezizomycotina</taxon>
        <taxon>Sordariomycetes</taxon>
        <taxon>Hypocreomycetidae</taxon>
        <taxon>Hypocreales</taxon>
        <taxon>Cordycipitaceae</taxon>
        <taxon>Cordyceps</taxon>
    </lineage>
</organism>
<dbReference type="Pfam" id="PF21153">
    <property type="entry name" value="NSUN5_N"/>
    <property type="match status" value="1"/>
</dbReference>
<evidence type="ECO:0000256" key="2">
    <source>
        <dbReference type="ARBA" id="ARBA00022679"/>
    </source>
</evidence>
<feature type="binding site" evidence="5">
    <location>
        <position position="306"/>
    </location>
    <ligand>
        <name>S-adenosyl-L-methionine</name>
        <dbReference type="ChEBI" id="CHEBI:59789"/>
    </ligand>
</feature>
<dbReference type="InterPro" id="IPR029063">
    <property type="entry name" value="SAM-dependent_MTases_sf"/>
</dbReference>
<feature type="active site" description="Nucleophile" evidence="5">
    <location>
        <position position="436"/>
    </location>
</feature>
<dbReference type="GO" id="GO:0005730">
    <property type="term" value="C:nucleolus"/>
    <property type="evidence" value="ECO:0007669"/>
    <property type="project" value="TreeGrafter"/>
</dbReference>
<dbReference type="Proteomes" id="UP000323067">
    <property type="component" value="Chromosome vi"/>
</dbReference>
<dbReference type="AlphaFoldDB" id="A0A2H4SDF0"/>
<feature type="compositionally biased region" description="Acidic residues" evidence="6">
    <location>
        <begin position="630"/>
        <end position="649"/>
    </location>
</feature>
<comment type="similarity">
    <text evidence="5">Belongs to the class I-like SAM-binding methyltransferase superfamily. RsmB/NOP family.</text>
</comment>
<dbReference type="GO" id="GO:0008173">
    <property type="term" value="F:RNA methyltransferase activity"/>
    <property type="evidence" value="ECO:0007669"/>
    <property type="project" value="InterPro"/>
</dbReference>
<evidence type="ECO:0000256" key="6">
    <source>
        <dbReference type="SAM" id="MobiDB-lite"/>
    </source>
</evidence>
<feature type="domain" description="SAM-dependent MTase RsmB/NOP-type" evidence="7">
    <location>
        <begin position="132"/>
        <end position="517"/>
    </location>
</feature>
<dbReference type="InterPro" id="IPR049561">
    <property type="entry name" value="NSUN5_7_fdxn-like"/>
</dbReference>
<evidence type="ECO:0000256" key="3">
    <source>
        <dbReference type="ARBA" id="ARBA00022691"/>
    </source>
</evidence>
<feature type="region of interest" description="Disordered" evidence="6">
    <location>
        <begin position="347"/>
        <end position="375"/>
    </location>
</feature>
<name>A0A2H4SDF0_CORMI</name>
<dbReference type="GO" id="GO:0070475">
    <property type="term" value="P:rRNA base methylation"/>
    <property type="evidence" value="ECO:0007669"/>
    <property type="project" value="TreeGrafter"/>
</dbReference>
<accession>A0A2H4SDF0</accession>
<reference evidence="8 9" key="1">
    <citation type="journal article" date="2017" name="BMC Genomics">
        <title>Chromosome level assembly and secondary metabolite potential of the parasitic fungus Cordyceps militaris.</title>
        <authorList>
            <person name="Kramer G.J."/>
            <person name="Nodwell J.R."/>
        </authorList>
    </citation>
    <scope>NUCLEOTIDE SEQUENCE [LARGE SCALE GENOMIC DNA]</scope>
    <source>
        <strain evidence="8 9">ATCC 34164</strain>
    </source>
</reference>
<dbReference type="EMBL" id="CP023323">
    <property type="protein sequence ID" value="ATY61134.1"/>
    <property type="molecule type" value="Genomic_DNA"/>
</dbReference>
<keyword evidence="3 5" id="KW-0949">S-adenosyl-L-methionine</keyword>
<feature type="compositionally biased region" description="Acidic residues" evidence="6">
    <location>
        <begin position="663"/>
        <end position="677"/>
    </location>
</feature>
<evidence type="ECO:0000256" key="5">
    <source>
        <dbReference type="PROSITE-ProRule" id="PRU01023"/>
    </source>
</evidence>
<dbReference type="PRINTS" id="PR02008">
    <property type="entry name" value="RCMTFAMILY"/>
</dbReference>
<feature type="compositionally biased region" description="Basic and acidic residues" evidence="6">
    <location>
        <begin position="596"/>
        <end position="610"/>
    </location>
</feature>
<evidence type="ECO:0000313" key="8">
    <source>
        <dbReference type="EMBL" id="ATY61134.1"/>
    </source>
</evidence>
<dbReference type="InterPro" id="IPR049560">
    <property type="entry name" value="MeTrfase_RsmB-F_NOP2_cat"/>
</dbReference>
<protein>
    <submittedName>
        <fullName evidence="8">NOL1 NOP2 Sun domain family</fullName>
    </submittedName>
</protein>
<dbReference type="VEuPathDB" id="FungiDB:A9K55_006538"/>
<dbReference type="OrthoDB" id="435282at2759"/>